<dbReference type="InterPro" id="IPR000560">
    <property type="entry name" value="His_Pase_clade-2"/>
</dbReference>
<reference evidence="5 6" key="1">
    <citation type="journal article" date="2015" name="Fungal Genet. Biol.">
        <title>Evolution of novel wood decay mechanisms in Agaricales revealed by the genome sequences of Fistulina hepatica and Cylindrobasidium torrendii.</title>
        <authorList>
            <person name="Floudas D."/>
            <person name="Held B.W."/>
            <person name="Riley R."/>
            <person name="Nagy L.G."/>
            <person name="Koehler G."/>
            <person name="Ransdell A.S."/>
            <person name="Younus H."/>
            <person name="Chow J."/>
            <person name="Chiniquy J."/>
            <person name="Lipzen A."/>
            <person name="Tritt A."/>
            <person name="Sun H."/>
            <person name="Haridas S."/>
            <person name="LaButti K."/>
            <person name="Ohm R.A."/>
            <person name="Kues U."/>
            <person name="Blanchette R.A."/>
            <person name="Grigoriev I.V."/>
            <person name="Minto R.E."/>
            <person name="Hibbett D.S."/>
        </authorList>
    </citation>
    <scope>NUCLEOTIDE SEQUENCE [LARGE SCALE GENOMIC DNA]</scope>
    <source>
        <strain evidence="5 6">ATCC 64428</strain>
    </source>
</reference>
<dbReference type="OrthoDB" id="6509975at2759"/>
<keyword evidence="4" id="KW-1015">Disulfide bond</keyword>
<dbReference type="PANTHER" id="PTHR20963">
    <property type="entry name" value="MULTIPLE INOSITOL POLYPHOSPHATE PHOSPHATASE-RELATED"/>
    <property type="match status" value="1"/>
</dbReference>
<feature type="disulfide bond" evidence="4">
    <location>
        <begin position="374"/>
        <end position="386"/>
    </location>
</feature>
<dbReference type="AlphaFoldDB" id="A0A0D6ZYJ2"/>
<dbReference type="EMBL" id="KN882153">
    <property type="protein sequence ID" value="KIY42852.1"/>
    <property type="molecule type" value="Genomic_DNA"/>
</dbReference>
<feature type="active site" description="Proton donor" evidence="3">
    <location>
        <position position="301"/>
    </location>
</feature>
<gene>
    <name evidence="5" type="ORF">FISHEDRAFT_54602</name>
</gene>
<feature type="disulfide bond" evidence="4">
    <location>
        <begin position="224"/>
        <end position="237"/>
    </location>
</feature>
<dbReference type="PROSITE" id="PS00616">
    <property type="entry name" value="HIS_ACID_PHOSPHAT_1"/>
    <property type="match status" value="1"/>
</dbReference>
<evidence type="ECO:0000256" key="1">
    <source>
        <dbReference type="ARBA" id="ARBA00022801"/>
    </source>
</evidence>
<dbReference type="CDD" id="cd07061">
    <property type="entry name" value="HP_HAP_like"/>
    <property type="match status" value="1"/>
</dbReference>
<proteinExistence type="predicted"/>
<protein>
    <submittedName>
        <fullName evidence="5">Phosphoglycerate mutase-like protein</fullName>
    </submittedName>
</protein>
<dbReference type="SUPFAM" id="SSF53254">
    <property type="entry name" value="Phosphoglycerate mutase-like"/>
    <property type="match status" value="1"/>
</dbReference>
<evidence type="ECO:0000256" key="3">
    <source>
        <dbReference type="PIRSR" id="PIRSR000894-1"/>
    </source>
</evidence>
<keyword evidence="6" id="KW-1185">Reference proteome</keyword>
<feature type="disulfide bond" evidence="4">
    <location>
        <begin position="38"/>
        <end position="351"/>
    </location>
</feature>
<evidence type="ECO:0000313" key="6">
    <source>
        <dbReference type="Proteomes" id="UP000054144"/>
    </source>
</evidence>
<organism evidence="5 6">
    <name type="scientific">Fistulina hepatica ATCC 64428</name>
    <dbReference type="NCBI Taxonomy" id="1128425"/>
    <lineage>
        <taxon>Eukaryota</taxon>
        <taxon>Fungi</taxon>
        <taxon>Dikarya</taxon>
        <taxon>Basidiomycota</taxon>
        <taxon>Agaricomycotina</taxon>
        <taxon>Agaricomycetes</taxon>
        <taxon>Agaricomycetidae</taxon>
        <taxon>Agaricales</taxon>
        <taxon>Fistulinaceae</taxon>
        <taxon>Fistulina</taxon>
    </lineage>
</organism>
<evidence type="ECO:0000313" key="5">
    <source>
        <dbReference type="EMBL" id="KIY42852.1"/>
    </source>
</evidence>
<dbReference type="Proteomes" id="UP000054144">
    <property type="component" value="Unassembled WGS sequence"/>
</dbReference>
<feature type="active site" description="Nucleophile" evidence="3">
    <location>
        <position position="49"/>
    </location>
</feature>
<dbReference type="Pfam" id="PF00328">
    <property type="entry name" value="His_Phos_2"/>
    <property type="match status" value="1"/>
</dbReference>
<dbReference type="InterPro" id="IPR033379">
    <property type="entry name" value="Acid_Pase_AS"/>
</dbReference>
<dbReference type="InterPro" id="IPR016274">
    <property type="entry name" value="Histidine_acid_Pase_euk"/>
</dbReference>
<evidence type="ECO:0000256" key="2">
    <source>
        <dbReference type="ARBA" id="ARBA00023180"/>
    </source>
</evidence>
<dbReference type="GO" id="GO:0003993">
    <property type="term" value="F:acid phosphatase activity"/>
    <property type="evidence" value="ECO:0007669"/>
    <property type="project" value="TreeGrafter"/>
</dbReference>
<evidence type="ECO:0000256" key="4">
    <source>
        <dbReference type="PIRSR" id="PIRSR000894-2"/>
    </source>
</evidence>
<sequence>MSDAVCGGVSLYDKLGNLSPFHKAPMPSGVNETLPDDCTVDQLILMGRHGSRYPLSDEIVYITNLTAKLADAAEYIAMADLPDNMLFLKHGYKSDLGTNNLTAPGRQQLFNHGVNFRLRYPNLNATGVLAGGSDRVVESAQWFREGYFGRYADSISTFSIIAEDEETISWITPEETCPNWSYSYGSDVSDLDGIYLPPITERLNSLLPGVNLTDNNTHGALYACAYDYATWQVSPWCDVFMPTELANFDYELDLLMDGAYGYELPDNMGRVLGSLYVNKLIERFTNSTGNASTVYLEFGHDTTIDLALTALGLAKDTPPLSAYGPVNQSRAWSTSKQVPFGAKMAWERFSCTSSFDGPQVRLLLNDAPYPLDICATSIEDHTYASCSLDAFVTANNFSTSIQWGDSTWDEICGTTTL</sequence>
<keyword evidence="2" id="KW-0325">Glycoprotein</keyword>
<dbReference type="InterPro" id="IPR029033">
    <property type="entry name" value="His_PPase_superfam"/>
</dbReference>
<dbReference type="PANTHER" id="PTHR20963:SF42">
    <property type="entry name" value="PHOSPHOGLYCERATE MUTASE-LIKE PROTEIN"/>
    <property type="match status" value="1"/>
</dbReference>
<dbReference type="PIRSF" id="PIRSF000894">
    <property type="entry name" value="Acid_phosphatase"/>
    <property type="match status" value="1"/>
</dbReference>
<dbReference type="Gene3D" id="3.40.50.1240">
    <property type="entry name" value="Phosphoglycerate mutase-like"/>
    <property type="match status" value="1"/>
</dbReference>
<accession>A0A0D6ZYJ2</accession>
<keyword evidence="1" id="KW-0378">Hydrolase</keyword>
<name>A0A0D6ZYJ2_9AGAR</name>